<accession>A0A9W8L4C4</accession>
<dbReference type="SUPFAM" id="SSF46579">
    <property type="entry name" value="Prefoldin"/>
    <property type="match status" value="1"/>
</dbReference>
<evidence type="ECO:0000313" key="2">
    <source>
        <dbReference type="EMBL" id="KAJ2689327.1"/>
    </source>
</evidence>
<dbReference type="OrthoDB" id="433124at2759"/>
<comment type="similarity">
    <text evidence="1">Belongs to the UXT family.</text>
</comment>
<dbReference type="InterPro" id="IPR009053">
    <property type="entry name" value="Prefoldin"/>
</dbReference>
<dbReference type="Pfam" id="PF02996">
    <property type="entry name" value="Prefoldin"/>
    <property type="match status" value="1"/>
</dbReference>
<proteinExistence type="inferred from homology"/>
<protein>
    <submittedName>
        <fullName evidence="2">Uncharacterized protein</fullName>
    </submittedName>
</protein>
<dbReference type="PANTHER" id="PTHR13345:SF9">
    <property type="entry name" value="PROTEIN UXT"/>
    <property type="match status" value="1"/>
</dbReference>
<name>A0A9W8L4C4_9FUNG</name>
<dbReference type="GO" id="GO:0045944">
    <property type="term" value="P:positive regulation of transcription by RNA polymerase II"/>
    <property type="evidence" value="ECO:0007669"/>
    <property type="project" value="TreeGrafter"/>
</dbReference>
<dbReference type="PANTHER" id="PTHR13345">
    <property type="entry name" value="MEDIATOR OF RNA POLYMERASE II TRANSCRIPTION SUBUNIT 10"/>
    <property type="match status" value="1"/>
</dbReference>
<dbReference type="GO" id="GO:0016592">
    <property type="term" value="C:mediator complex"/>
    <property type="evidence" value="ECO:0007669"/>
    <property type="project" value="TreeGrafter"/>
</dbReference>
<dbReference type="Gene3D" id="1.10.287.370">
    <property type="match status" value="1"/>
</dbReference>
<dbReference type="CDD" id="cd23158">
    <property type="entry name" value="Prefoldin_UXT"/>
    <property type="match status" value="1"/>
</dbReference>
<evidence type="ECO:0000313" key="3">
    <source>
        <dbReference type="Proteomes" id="UP001151516"/>
    </source>
</evidence>
<dbReference type="InterPro" id="IPR003994">
    <property type="entry name" value="UXT"/>
</dbReference>
<dbReference type="PRINTS" id="PR01502">
    <property type="entry name" value="UXTPROTEIN"/>
</dbReference>
<sequence length="161" mass="18614">MSVLQPAPPALNYAQYPPEIQSSIKKYEDFIADRLQPDLQQVLGLRDTIYNRMSEYFKLKTHLETIREQGLEELETKVDLGSDFYVKAFVPDTTYIYVSVGFGFHLQMTLEEANAFIDDKVKHLEKQVSIWTLSMTRLSADTPYARESPLLTPTLDLLYQK</sequence>
<dbReference type="Proteomes" id="UP001151516">
    <property type="component" value="Unassembled WGS sequence"/>
</dbReference>
<gene>
    <name evidence="2" type="ORF">IWW39_001565</name>
</gene>
<reference evidence="2" key="1">
    <citation type="submission" date="2022-07" db="EMBL/GenBank/DDBJ databases">
        <title>Phylogenomic reconstructions and comparative analyses of Kickxellomycotina fungi.</title>
        <authorList>
            <person name="Reynolds N.K."/>
            <person name="Stajich J.E."/>
            <person name="Barry K."/>
            <person name="Grigoriev I.V."/>
            <person name="Crous P."/>
            <person name="Smith M.E."/>
        </authorList>
    </citation>
    <scope>NUCLEOTIDE SEQUENCE</scope>
    <source>
        <strain evidence="2">CBS 109367</strain>
    </source>
</reference>
<dbReference type="EMBL" id="JANBTX010000027">
    <property type="protein sequence ID" value="KAJ2689327.1"/>
    <property type="molecule type" value="Genomic_DNA"/>
</dbReference>
<dbReference type="GO" id="GO:0000122">
    <property type="term" value="P:negative regulation of transcription by RNA polymerase II"/>
    <property type="evidence" value="ECO:0007669"/>
    <property type="project" value="InterPro"/>
</dbReference>
<dbReference type="InterPro" id="IPR004127">
    <property type="entry name" value="Prefoldin_subunit_alpha"/>
</dbReference>
<comment type="caution">
    <text evidence="2">The sequence shown here is derived from an EMBL/GenBank/DDBJ whole genome shotgun (WGS) entry which is preliminary data.</text>
</comment>
<evidence type="ECO:0000256" key="1">
    <source>
        <dbReference type="ARBA" id="ARBA00007666"/>
    </source>
</evidence>
<dbReference type="AlphaFoldDB" id="A0A9W8L4C4"/>
<organism evidence="2 3">
    <name type="scientific">Coemansia spiralis</name>
    <dbReference type="NCBI Taxonomy" id="417178"/>
    <lineage>
        <taxon>Eukaryota</taxon>
        <taxon>Fungi</taxon>
        <taxon>Fungi incertae sedis</taxon>
        <taxon>Zoopagomycota</taxon>
        <taxon>Kickxellomycotina</taxon>
        <taxon>Kickxellomycetes</taxon>
        <taxon>Kickxellales</taxon>
        <taxon>Kickxellaceae</taxon>
        <taxon>Coemansia</taxon>
    </lineage>
</organism>
<keyword evidence="3" id="KW-1185">Reference proteome</keyword>
<dbReference type="GO" id="GO:0003714">
    <property type="term" value="F:transcription corepressor activity"/>
    <property type="evidence" value="ECO:0007669"/>
    <property type="project" value="InterPro"/>
</dbReference>